<reference evidence="2 3" key="2">
    <citation type="journal article" date="2010" name="Nucleic Acids Res.">
        <title>BeetleBase in 2010: revisions to provide comprehensive genomic information for Tribolium castaneum.</title>
        <authorList>
            <person name="Kim H.S."/>
            <person name="Murphy T."/>
            <person name="Xia J."/>
            <person name="Caragea D."/>
            <person name="Park Y."/>
            <person name="Beeman R.W."/>
            <person name="Lorenzen M.D."/>
            <person name="Butcher S."/>
            <person name="Manak J.R."/>
            <person name="Brown S.J."/>
        </authorList>
    </citation>
    <scope>GENOME REANNOTATION</scope>
    <source>
        <strain evidence="2 3">Georgia GA2</strain>
    </source>
</reference>
<accession>A0A139WML9</accession>
<evidence type="ECO:0000313" key="2">
    <source>
        <dbReference type="EMBL" id="KYB29124.1"/>
    </source>
</evidence>
<evidence type="ECO:0000313" key="3">
    <source>
        <dbReference type="Proteomes" id="UP000007266"/>
    </source>
</evidence>
<gene>
    <name evidence="2" type="primary">AUGUSTUS-3.0.2_32088</name>
    <name evidence="2" type="ORF">TcasGA2_TC032088</name>
</gene>
<sequence length="48" mass="4997">MDRESAACPSERPLTGSAIEKTPSSSVKSGADRFSCRNVCVGVLDGHS</sequence>
<protein>
    <submittedName>
        <fullName evidence="2">Uncharacterized protein</fullName>
    </submittedName>
</protein>
<reference evidence="2 3" key="1">
    <citation type="journal article" date="2008" name="Nature">
        <title>The genome of the model beetle and pest Tribolium castaneum.</title>
        <authorList>
            <consortium name="Tribolium Genome Sequencing Consortium"/>
            <person name="Richards S."/>
            <person name="Gibbs R.A."/>
            <person name="Weinstock G.M."/>
            <person name="Brown S.J."/>
            <person name="Denell R."/>
            <person name="Beeman R.W."/>
            <person name="Gibbs R."/>
            <person name="Beeman R.W."/>
            <person name="Brown S.J."/>
            <person name="Bucher G."/>
            <person name="Friedrich M."/>
            <person name="Grimmelikhuijzen C.J."/>
            <person name="Klingler M."/>
            <person name="Lorenzen M."/>
            <person name="Richards S."/>
            <person name="Roth S."/>
            <person name="Schroder R."/>
            <person name="Tautz D."/>
            <person name="Zdobnov E.M."/>
            <person name="Muzny D."/>
            <person name="Gibbs R.A."/>
            <person name="Weinstock G.M."/>
            <person name="Attaway T."/>
            <person name="Bell S."/>
            <person name="Buhay C.J."/>
            <person name="Chandrabose M.N."/>
            <person name="Chavez D."/>
            <person name="Clerk-Blankenburg K.P."/>
            <person name="Cree A."/>
            <person name="Dao M."/>
            <person name="Davis C."/>
            <person name="Chacko J."/>
            <person name="Dinh H."/>
            <person name="Dugan-Rocha S."/>
            <person name="Fowler G."/>
            <person name="Garner T.T."/>
            <person name="Garnes J."/>
            <person name="Gnirke A."/>
            <person name="Hawes A."/>
            <person name="Hernandez J."/>
            <person name="Hines S."/>
            <person name="Holder M."/>
            <person name="Hume J."/>
            <person name="Jhangiani S.N."/>
            <person name="Joshi V."/>
            <person name="Khan Z.M."/>
            <person name="Jackson L."/>
            <person name="Kovar C."/>
            <person name="Kowis A."/>
            <person name="Lee S."/>
            <person name="Lewis L.R."/>
            <person name="Margolis J."/>
            <person name="Morgan M."/>
            <person name="Nazareth L.V."/>
            <person name="Nguyen N."/>
            <person name="Okwuonu G."/>
            <person name="Parker D."/>
            <person name="Richards S."/>
            <person name="Ruiz S.J."/>
            <person name="Santibanez J."/>
            <person name="Savard J."/>
            <person name="Scherer S.E."/>
            <person name="Schneider B."/>
            <person name="Sodergren E."/>
            <person name="Tautz D."/>
            <person name="Vattahil S."/>
            <person name="Villasana D."/>
            <person name="White C.S."/>
            <person name="Wright R."/>
            <person name="Park Y."/>
            <person name="Beeman R.W."/>
            <person name="Lord J."/>
            <person name="Oppert B."/>
            <person name="Lorenzen M."/>
            <person name="Brown S."/>
            <person name="Wang L."/>
            <person name="Savard J."/>
            <person name="Tautz D."/>
            <person name="Richards S."/>
            <person name="Weinstock G."/>
            <person name="Gibbs R.A."/>
            <person name="Liu Y."/>
            <person name="Worley K."/>
            <person name="Weinstock G."/>
            <person name="Elsik C.G."/>
            <person name="Reese J.T."/>
            <person name="Elhaik E."/>
            <person name="Landan G."/>
            <person name="Graur D."/>
            <person name="Arensburger P."/>
            <person name="Atkinson P."/>
            <person name="Beeman R.W."/>
            <person name="Beidler J."/>
            <person name="Brown S.J."/>
            <person name="Demuth J.P."/>
            <person name="Drury D.W."/>
            <person name="Du Y.Z."/>
            <person name="Fujiwara H."/>
            <person name="Lorenzen M."/>
            <person name="Maselli V."/>
            <person name="Osanai M."/>
            <person name="Park Y."/>
            <person name="Robertson H.M."/>
            <person name="Tu Z."/>
            <person name="Wang J.J."/>
            <person name="Wang S."/>
            <person name="Richards S."/>
            <person name="Song H."/>
            <person name="Zhang L."/>
            <person name="Sodergren E."/>
            <person name="Werner D."/>
            <person name="Stanke M."/>
            <person name="Morgenstern B."/>
            <person name="Solovyev V."/>
            <person name="Kosarev P."/>
            <person name="Brown G."/>
            <person name="Chen H.C."/>
            <person name="Ermolaeva O."/>
            <person name="Hlavina W."/>
            <person name="Kapustin Y."/>
            <person name="Kiryutin B."/>
            <person name="Kitts P."/>
            <person name="Maglott D."/>
            <person name="Pruitt K."/>
            <person name="Sapojnikov V."/>
            <person name="Souvorov A."/>
            <person name="Mackey A.J."/>
            <person name="Waterhouse R.M."/>
            <person name="Wyder S."/>
            <person name="Zdobnov E.M."/>
            <person name="Zdobnov E.M."/>
            <person name="Wyder S."/>
            <person name="Kriventseva E.V."/>
            <person name="Kadowaki T."/>
            <person name="Bork P."/>
            <person name="Aranda M."/>
            <person name="Bao R."/>
            <person name="Beermann A."/>
            <person name="Berns N."/>
            <person name="Bolognesi R."/>
            <person name="Bonneton F."/>
            <person name="Bopp D."/>
            <person name="Brown S.J."/>
            <person name="Bucher G."/>
            <person name="Butts T."/>
            <person name="Chaumot A."/>
            <person name="Denell R.E."/>
            <person name="Ferrier D.E."/>
            <person name="Friedrich M."/>
            <person name="Gordon C.M."/>
            <person name="Jindra M."/>
            <person name="Klingler M."/>
            <person name="Lan Q."/>
            <person name="Lattorff H.M."/>
            <person name="Laudet V."/>
            <person name="von Levetsow C."/>
            <person name="Liu Z."/>
            <person name="Lutz R."/>
            <person name="Lynch J.A."/>
            <person name="da Fonseca R.N."/>
            <person name="Posnien N."/>
            <person name="Reuter R."/>
            <person name="Roth S."/>
            <person name="Savard J."/>
            <person name="Schinko J.B."/>
            <person name="Schmitt C."/>
            <person name="Schoppmeier M."/>
            <person name="Schroder R."/>
            <person name="Shippy T.D."/>
            <person name="Simonnet F."/>
            <person name="Marques-Souza H."/>
            <person name="Tautz D."/>
            <person name="Tomoyasu Y."/>
            <person name="Trauner J."/>
            <person name="Van der Zee M."/>
            <person name="Vervoort M."/>
            <person name="Wittkopp N."/>
            <person name="Wimmer E.A."/>
            <person name="Yang X."/>
            <person name="Jones A.K."/>
            <person name="Sattelle D.B."/>
            <person name="Ebert P.R."/>
            <person name="Nelson D."/>
            <person name="Scott J.G."/>
            <person name="Beeman R.W."/>
            <person name="Muthukrishnan S."/>
            <person name="Kramer K.J."/>
            <person name="Arakane Y."/>
            <person name="Beeman R.W."/>
            <person name="Zhu Q."/>
            <person name="Hogenkamp D."/>
            <person name="Dixit R."/>
            <person name="Oppert B."/>
            <person name="Jiang H."/>
            <person name="Zou Z."/>
            <person name="Marshall J."/>
            <person name="Elpidina E."/>
            <person name="Vinokurov K."/>
            <person name="Oppert C."/>
            <person name="Zou Z."/>
            <person name="Evans J."/>
            <person name="Lu Z."/>
            <person name="Zhao P."/>
            <person name="Sumathipala N."/>
            <person name="Altincicek B."/>
            <person name="Vilcinskas A."/>
            <person name="Williams M."/>
            <person name="Hultmark D."/>
            <person name="Hetru C."/>
            <person name="Jiang H."/>
            <person name="Grimmelikhuijzen C.J."/>
            <person name="Hauser F."/>
            <person name="Cazzamali G."/>
            <person name="Williamson M."/>
            <person name="Park Y."/>
            <person name="Li B."/>
            <person name="Tanaka Y."/>
            <person name="Predel R."/>
            <person name="Neupert S."/>
            <person name="Schachtner J."/>
            <person name="Verleyen P."/>
            <person name="Raible F."/>
            <person name="Bork P."/>
            <person name="Friedrich M."/>
            <person name="Walden K.K."/>
            <person name="Robertson H.M."/>
            <person name="Angeli S."/>
            <person name="Foret S."/>
            <person name="Bucher G."/>
            <person name="Schuetz S."/>
            <person name="Maleszka R."/>
            <person name="Wimmer E.A."/>
            <person name="Beeman R.W."/>
            <person name="Lorenzen M."/>
            <person name="Tomoyasu Y."/>
            <person name="Miller S.C."/>
            <person name="Grossmann D."/>
            <person name="Bucher G."/>
        </authorList>
    </citation>
    <scope>NUCLEOTIDE SEQUENCE [LARGE SCALE GENOMIC DNA]</scope>
    <source>
        <strain evidence="2 3">Georgia GA2</strain>
    </source>
</reference>
<feature type="region of interest" description="Disordered" evidence="1">
    <location>
        <begin position="1"/>
        <end position="31"/>
    </location>
</feature>
<evidence type="ECO:0000256" key="1">
    <source>
        <dbReference type="SAM" id="MobiDB-lite"/>
    </source>
</evidence>
<dbReference type="Proteomes" id="UP000007266">
    <property type="component" value="Linkage group 2"/>
</dbReference>
<proteinExistence type="predicted"/>
<dbReference type="AlphaFoldDB" id="A0A139WML9"/>
<organism evidence="2 3">
    <name type="scientific">Tribolium castaneum</name>
    <name type="common">Red flour beetle</name>
    <dbReference type="NCBI Taxonomy" id="7070"/>
    <lineage>
        <taxon>Eukaryota</taxon>
        <taxon>Metazoa</taxon>
        <taxon>Ecdysozoa</taxon>
        <taxon>Arthropoda</taxon>
        <taxon>Hexapoda</taxon>
        <taxon>Insecta</taxon>
        <taxon>Pterygota</taxon>
        <taxon>Neoptera</taxon>
        <taxon>Endopterygota</taxon>
        <taxon>Coleoptera</taxon>
        <taxon>Polyphaga</taxon>
        <taxon>Cucujiformia</taxon>
        <taxon>Tenebrionidae</taxon>
        <taxon>Tenebrionidae incertae sedis</taxon>
        <taxon>Tribolium</taxon>
    </lineage>
</organism>
<name>A0A139WML9_TRICA</name>
<dbReference type="InParanoid" id="A0A139WML9"/>
<keyword evidence="3" id="KW-1185">Reference proteome</keyword>
<dbReference type="EMBL" id="KQ971312">
    <property type="protein sequence ID" value="KYB29124.1"/>
    <property type="molecule type" value="Genomic_DNA"/>
</dbReference>